<gene>
    <name evidence="1" type="ORF">B0T26DRAFT_707492</name>
</gene>
<reference evidence="1" key="1">
    <citation type="submission" date="2023-06" db="EMBL/GenBank/DDBJ databases">
        <title>Genome-scale phylogeny and comparative genomics of the fungal order Sordariales.</title>
        <authorList>
            <consortium name="Lawrence Berkeley National Laboratory"/>
            <person name="Hensen N."/>
            <person name="Bonometti L."/>
            <person name="Westerberg I."/>
            <person name="Brannstrom I.O."/>
            <person name="Guillou S."/>
            <person name="Cros-Aarteil S."/>
            <person name="Calhoun S."/>
            <person name="Haridas S."/>
            <person name="Kuo A."/>
            <person name="Mondo S."/>
            <person name="Pangilinan J."/>
            <person name="Riley R."/>
            <person name="LaButti K."/>
            <person name="Andreopoulos B."/>
            <person name="Lipzen A."/>
            <person name="Chen C."/>
            <person name="Yanf M."/>
            <person name="Daum C."/>
            <person name="Ng V."/>
            <person name="Clum A."/>
            <person name="Steindorff A."/>
            <person name="Ohm R."/>
            <person name="Martin F."/>
            <person name="Silar P."/>
            <person name="Natvig D."/>
            <person name="Lalanne C."/>
            <person name="Gautier V."/>
            <person name="Ament-velasquez S.L."/>
            <person name="Kruys A."/>
            <person name="Hutchinson M.I."/>
            <person name="Powell A.J."/>
            <person name="Barry K."/>
            <person name="Miller A.N."/>
            <person name="Grigoriev I.V."/>
            <person name="Debuchy R."/>
            <person name="Gladieux P."/>
            <person name="Thoren M.H."/>
            <person name="Johannesson H."/>
        </authorList>
    </citation>
    <scope>NUCLEOTIDE SEQUENCE</scope>
    <source>
        <strain evidence="1">SMH2392-1A</strain>
    </source>
</reference>
<protein>
    <submittedName>
        <fullName evidence="1">Uncharacterized protein</fullName>
    </submittedName>
</protein>
<keyword evidence="2" id="KW-1185">Reference proteome</keyword>
<dbReference type="Proteomes" id="UP001172101">
    <property type="component" value="Unassembled WGS sequence"/>
</dbReference>
<dbReference type="GeneID" id="85325125"/>
<sequence length="118" mass="13424">MEHNMNSRELESIRVTRDATYHLQTEEAEFYPIHKVSRRRRNRKWLSIYPHCPAGAGKRWFYSIIYCFTGCGWAGWSIGATIGQRSAPSGNGIPQPVASPVPASCLANRYHSSRPPLY</sequence>
<comment type="caution">
    <text evidence="1">The sequence shown here is derived from an EMBL/GenBank/DDBJ whole genome shotgun (WGS) entry which is preliminary data.</text>
</comment>
<accession>A0AA40DUH8</accession>
<dbReference type="AlphaFoldDB" id="A0AA40DUH8"/>
<organism evidence="1 2">
    <name type="scientific">Lasiosphaeria miniovina</name>
    <dbReference type="NCBI Taxonomy" id="1954250"/>
    <lineage>
        <taxon>Eukaryota</taxon>
        <taxon>Fungi</taxon>
        <taxon>Dikarya</taxon>
        <taxon>Ascomycota</taxon>
        <taxon>Pezizomycotina</taxon>
        <taxon>Sordariomycetes</taxon>
        <taxon>Sordariomycetidae</taxon>
        <taxon>Sordariales</taxon>
        <taxon>Lasiosphaeriaceae</taxon>
        <taxon>Lasiosphaeria</taxon>
    </lineage>
</organism>
<evidence type="ECO:0000313" key="1">
    <source>
        <dbReference type="EMBL" id="KAK0716854.1"/>
    </source>
</evidence>
<dbReference type="RefSeq" id="XP_060295647.1">
    <property type="nucleotide sequence ID" value="XM_060441855.1"/>
</dbReference>
<proteinExistence type="predicted"/>
<evidence type="ECO:0000313" key="2">
    <source>
        <dbReference type="Proteomes" id="UP001172101"/>
    </source>
</evidence>
<name>A0AA40DUH8_9PEZI</name>
<dbReference type="EMBL" id="JAUIRO010000004">
    <property type="protein sequence ID" value="KAK0716854.1"/>
    <property type="molecule type" value="Genomic_DNA"/>
</dbReference>